<dbReference type="EMBL" id="LIAE01010491">
    <property type="protein sequence ID" value="PAV59921.1"/>
    <property type="molecule type" value="Genomic_DNA"/>
</dbReference>
<feature type="domain" description="Homeobox" evidence="8">
    <location>
        <begin position="235"/>
        <end position="297"/>
    </location>
</feature>
<dbReference type="STRING" id="2018661.A0A2A2JE71"/>
<dbReference type="GO" id="GO:0000978">
    <property type="term" value="F:RNA polymerase II cis-regulatory region sequence-specific DNA binding"/>
    <property type="evidence" value="ECO:0007669"/>
    <property type="project" value="TreeGrafter"/>
</dbReference>
<feature type="DNA-binding region" description="Homeobox" evidence="5">
    <location>
        <begin position="237"/>
        <end position="298"/>
    </location>
</feature>
<comment type="subcellular location">
    <subcellularLocation>
        <location evidence="1 5 6">Nucleus</location>
    </subcellularLocation>
</comment>
<feature type="compositionally biased region" description="Basic and acidic residues" evidence="7">
    <location>
        <begin position="43"/>
        <end position="56"/>
    </location>
</feature>
<dbReference type="GO" id="GO:0030154">
    <property type="term" value="P:cell differentiation"/>
    <property type="evidence" value="ECO:0007669"/>
    <property type="project" value="TreeGrafter"/>
</dbReference>
<dbReference type="InterPro" id="IPR001356">
    <property type="entry name" value="HD"/>
</dbReference>
<dbReference type="PANTHER" id="PTHR24324:SF5">
    <property type="entry name" value="HEMATOPOIETICALLY-EXPRESSED HOMEOBOX PROTEIN HHEX"/>
    <property type="match status" value="1"/>
</dbReference>
<evidence type="ECO:0000259" key="8">
    <source>
        <dbReference type="PROSITE" id="PS50071"/>
    </source>
</evidence>
<keyword evidence="2 5" id="KW-0238">DNA-binding</keyword>
<evidence type="ECO:0000256" key="7">
    <source>
        <dbReference type="SAM" id="MobiDB-lite"/>
    </source>
</evidence>
<evidence type="ECO:0000256" key="2">
    <source>
        <dbReference type="ARBA" id="ARBA00023125"/>
    </source>
</evidence>
<reference evidence="9 10" key="1">
    <citation type="journal article" date="2017" name="Curr. Biol.">
        <title>Genome architecture and evolution of a unichromosomal asexual nematode.</title>
        <authorList>
            <person name="Fradin H."/>
            <person name="Zegar C."/>
            <person name="Gutwein M."/>
            <person name="Lucas J."/>
            <person name="Kovtun M."/>
            <person name="Corcoran D."/>
            <person name="Baugh L.R."/>
            <person name="Kiontke K."/>
            <person name="Gunsalus K."/>
            <person name="Fitch D.H."/>
            <person name="Piano F."/>
        </authorList>
    </citation>
    <scope>NUCLEOTIDE SEQUENCE [LARGE SCALE GENOMIC DNA]</scope>
    <source>
        <strain evidence="9">PF1309</strain>
    </source>
</reference>
<dbReference type="GO" id="GO:0006357">
    <property type="term" value="P:regulation of transcription by RNA polymerase II"/>
    <property type="evidence" value="ECO:0007669"/>
    <property type="project" value="TreeGrafter"/>
</dbReference>
<evidence type="ECO:0000313" key="9">
    <source>
        <dbReference type="EMBL" id="PAV59921.1"/>
    </source>
</evidence>
<dbReference type="Pfam" id="PF00046">
    <property type="entry name" value="Homeodomain"/>
    <property type="match status" value="1"/>
</dbReference>
<dbReference type="OrthoDB" id="5875390at2759"/>
<sequence length="374" mass="40532">MHVLVNLENHPHLMGEIVSSLISKYGVPVSVVDSIDKICPKCSNKKEEESSEKNGHCSETSSLMGLITSPSPTPPRPSSAKNSQQAHRDQSATNSNCGSPTKKSINQLFPTQLDLLRGEVSSSNADVSASPTSTNAQAMVNAKSGKPSVVENLADAFNPFNPELLASFISGTPDIFTAANTLCNNSAAAAALNMFTADSSSNDDSQNGGIGPIKISDSARKDPNKANKYHITSSGKLRRGRIVYTPKELQILEDFYQENPNSCADPVKRKQMCELLSIDYQRLKVWFQNRRRKDKIRALQAAGDEQAMLAMFKSFKNDDGLMDGLMDGMDGDDMNGTGDGESRDDEEEGEEPPSGTENAPSSLFDVLKMESRTD</sequence>
<dbReference type="PANTHER" id="PTHR24324">
    <property type="entry name" value="HOMEOBOX PROTEIN HHEX"/>
    <property type="match status" value="1"/>
</dbReference>
<dbReference type="CDD" id="cd00086">
    <property type="entry name" value="homeodomain"/>
    <property type="match status" value="1"/>
</dbReference>
<keyword evidence="3 5" id="KW-0371">Homeobox</keyword>
<dbReference type="Gene3D" id="1.10.10.60">
    <property type="entry name" value="Homeodomain-like"/>
    <property type="match status" value="1"/>
</dbReference>
<evidence type="ECO:0000256" key="3">
    <source>
        <dbReference type="ARBA" id="ARBA00023155"/>
    </source>
</evidence>
<dbReference type="PROSITE" id="PS50071">
    <property type="entry name" value="HOMEOBOX_2"/>
    <property type="match status" value="1"/>
</dbReference>
<dbReference type="SMART" id="SM00389">
    <property type="entry name" value="HOX"/>
    <property type="match status" value="1"/>
</dbReference>
<evidence type="ECO:0000256" key="1">
    <source>
        <dbReference type="ARBA" id="ARBA00004123"/>
    </source>
</evidence>
<feature type="region of interest" description="Disordered" evidence="7">
    <location>
        <begin position="323"/>
        <end position="374"/>
    </location>
</feature>
<name>A0A2A2JE71_9BILA</name>
<accession>A0A2A2JE71</accession>
<dbReference type="AlphaFoldDB" id="A0A2A2JE71"/>
<keyword evidence="4 5" id="KW-0539">Nucleus</keyword>
<keyword evidence="10" id="KW-1185">Reference proteome</keyword>
<dbReference type="GO" id="GO:0005634">
    <property type="term" value="C:nucleus"/>
    <property type="evidence" value="ECO:0007669"/>
    <property type="project" value="UniProtKB-SubCell"/>
</dbReference>
<dbReference type="InterPro" id="IPR051000">
    <property type="entry name" value="Homeobox_DNA-bind_prot"/>
</dbReference>
<evidence type="ECO:0000256" key="5">
    <source>
        <dbReference type="PROSITE-ProRule" id="PRU00108"/>
    </source>
</evidence>
<feature type="compositionally biased region" description="Acidic residues" evidence="7">
    <location>
        <begin position="342"/>
        <end position="351"/>
    </location>
</feature>
<dbReference type="InterPro" id="IPR009057">
    <property type="entry name" value="Homeodomain-like_sf"/>
</dbReference>
<dbReference type="Proteomes" id="UP000218231">
    <property type="component" value="Unassembled WGS sequence"/>
</dbReference>
<proteinExistence type="predicted"/>
<gene>
    <name evidence="9" type="ORF">WR25_17382</name>
</gene>
<feature type="compositionally biased region" description="Polar residues" evidence="7">
    <location>
        <begin position="80"/>
        <end position="104"/>
    </location>
</feature>
<organism evidence="9 10">
    <name type="scientific">Diploscapter pachys</name>
    <dbReference type="NCBI Taxonomy" id="2018661"/>
    <lineage>
        <taxon>Eukaryota</taxon>
        <taxon>Metazoa</taxon>
        <taxon>Ecdysozoa</taxon>
        <taxon>Nematoda</taxon>
        <taxon>Chromadorea</taxon>
        <taxon>Rhabditida</taxon>
        <taxon>Rhabditina</taxon>
        <taxon>Rhabditomorpha</taxon>
        <taxon>Rhabditoidea</taxon>
        <taxon>Rhabditidae</taxon>
        <taxon>Diploscapter</taxon>
    </lineage>
</organism>
<evidence type="ECO:0000256" key="4">
    <source>
        <dbReference type="ARBA" id="ARBA00023242"/>
    </source>
</evidence>
<evidence type="ECO:0000256" key="6">
    <source>
        <dbReference type="RuleBase" id="RU000682"/>
    </source>
</evidence>
<evidence type="ECO:0000313" key="10">
    <source>
        <dbReference type="Proteomes" id="UP000218231"/>
    </source>
</evidence>
<protein>
    <recommendedName>
        <fullName evidence="8">Homeobox domain-containing protein</fullName>
    </recommendedName>
</protein>
<comment type="caution">
    <text evidence="9">The sequence shown here is derived from an EMBL/GenBank/DDBJ whole genome shotgun (WGS) entry which is preliminary data.</text>
</comment>
<dbReference type="SUPFAM" id="SSF46689">
    <property type="entry name" value="Homeodomain-like"/>
    <property type="match status" value="1"/>
</dbReference>
<feature type="region of interest" description="Disordered" evidence="7">
    <location>
        <begin position="43"/>
        <end position="104"/>
    </location>
</feature>
<feature type="region of interest" description="Disordered" evidence="7">
    <location>
        <begin position="199"/>
        <end position="227"/>
    </location>
</feature>